<sequence>MSVLSEQQIEYVTRLETAVASELEIVTRLEAYMTRRERAIEREAQLLVWKNGYANDTPLGLVAVPQAQVPETPTRPQYSQSFGLPTPENTAYMQRLPAQTGHHRVPMDVDSAQQRINIQAPLQQRGPPPSWVFP</sequence>
<gene>
    <name evidence="1" type="ORF">VNI00_010894</name>
</gene>
<accession>A0AAW0CF04</accession>
<keyword evidence="2" id="KW-1185">Reference proteome</keyword>
<proteinExistence type="predicted"/>
<dbReference type="Proteomes" id="UP001383192">
    <property type="component" value="Unassembled WGS sequence"/>
</dbReference>
<organism evidence="1 2">
    <name type="scientific">Paramarasmius palmivorus</name>
    <dbReference type="NCBI Taxonomy" id="297713"/>
    <lineage>
        <taxon>Eukaryota</taxon>
        <taxon>Fungi</taxon>
        <taxon>Dikarya</taxon>
        <taxon>Basidiomycota</taxon>
        <taxon>Agaricomycotina</taxon>
        <taxon>Agaricomycetes</taxon>
        <taxon>Agaricomycetidae</taxon>
        <taxon>Agaricales</taxon>
        <taxon>Marasmiineae</taxon>
        <taxon>Marasmiaceae</taxon>
        <taxon>Paramarasmius</taxon>
    </lineage>
</organism>
<dbReference type="EMBL" id="JAYKXP010000045">
    <property type="protein sequence ID" value="KAK7037670.1"/>
    <property type="molecule type" value="Genomic_DNA"/>
</dbReference>
<dbReference type="AlphaFoldDB" id="A0AAW0CF04"/>
<evidence type="ECO:0000313" key="2">
    <source>
        <dbReference type="Proteomes" id="UP001383192"/>
    </source>
</evidence>
<evidence type="ECO:0000313" key="1">
    <source>
        <dbReference type="EMBL" id="KAK7037670.1"/>
    </source>
</evidence>
<comment type="caution">
    <text evidence="1">The sequence shown here is derived from an EMBL/GenBank/DDBJ whole genome shotgun (WGS) entry which is preliminary data.</text>
</comment>
<protein>
    <submittedName>
        <fullName evidence="1">Uncharacterized protein</fullName>
    </submittedName>
</protein>
<name>A0AAW0CF04_9AGAR</name>
<reference evidence="1 2" key="1">
    <citation type="submission" date="2024-01" db="EMBL/GenBank/DDBJ databases">
        <title>A draft genome for a cacao thread blight-causing isolate of Paramarasmius palmivorus.</title>
        <authorList>
            <person name="Baruah I.K."/>
            <person name="Bukari Y."/>
            <person name="Amoako-Attah I."/>
            <person name="Meinhardt L.W."/>
            <person name="Bailey B.A."/>
            <person name="Cohen S.P."/>
        </authorList>
    </citation>
    <scope>NUCLEOTIDE SEQUENCE [LARGE SCALE GENOMIC DNA]</scope>
    <source>
        <strain evidence="1 2">GH-12</strain>
    </source>
</reference>